<evidence type="ECO:0000313" key="3">
    <source>
        <dbReference type="Proteomes" id="UP000001555"/>
    </source>
</evidence>
<proteinExistence type="predicted"/>
<dbReference type="EMBL" id="DS846512">
    <property type="protein sequence ID" value="EEC13192.1"/>
    <property type="molecule type" value="Genomic_DNA"/>
</dbReference>
<dbReference type="VEuPathDB" id="VectorBase:ISCW024564"/>
<name>B7Q2X0_IXOSC</name>
<dbReference type="PaxDb" id="6945-B7Q2X0"/>
<dbReference type="EnsemblMetazoa" id="ISCW024564-RA">
    <property type="protein sequence ID" value="ISCW024564-PA"/>
    <property type="gene ID" value="ISCW024564"/>
</dbReference>
<protein>
    <submittedName>
        <fullName evidence="1 2">Uncharacterized protein</fullName>
    </submittedName>
</protein>
<reference evidence="1 3" key="1">
    <citation type="submission" date="2008-03" db="EMBL/GenBank/DDBJ databases">
        <title>Annotation of Ixodes scapularis.</title>
        <authorList>
            <consortium name="Ixodes scapularis Genome Project Consortium"/>
            <person name="Caler E."/>
            <person name="Hannick L.I."/>
            <person name="Bidwell S."/>
            <person name="Joardar V."/>
            <person name="Thiagarajan M."/>
            <person name="Amedeo P."/>
            <person name="Galinsky K.J."/>
            <person name="Schobel S."/>
            <person name="Inman J."/>
            <person name="Hostetler J."/>
            <person name="Miller J."/>
            <person name="Hammond M."/>
            <person name="Megy K."/>
            <person name="Lawson D."/>
            <person name="Kodira C."/>
            <person name="Sutton G."/>
            <person name="Meyer J."/>
            <person name="Hill C.A."/>
            <person name="Birren B."/>
            <person name="Nene V."/>
            <person name="Collins F."/>
            <person name="Alarcon-Chaidez F."/>
            <person name="Wikel S."/>
            <person name="Strausberg R."/>
        </authorList>
    </citation>
    <scope>NUCLEOTIDE SEQUENCE [LARGE SCALE GENOMIC DNA]</scope>
    <source>
        <strain evidence="3">Wikel</strain>
        <strain evidence="1">Wikel colony</strain>
    </source>
</reference>
<dbReference type="EMBL" id="ABJB011109568">
    <property type="status" value="NOT_ANNOTATED_CDS"/>
    <property type="molecule type" value="Genomic_DNA"/>
</dbReference>
<organism evidence="1">
    <name type="scientific">Ixodes scapularis</name>
    <name type="common">Black-legged tick</name>
    <name type="synonym">Deer tick</name>
    <dbReference type="NCBI Taxonomy" id="6945"/>
    <lineage>
        <taxon>Eukaryota</taxon>
        <taxon>Metazoa</taxon>
        <taxon>Ecdysozoa</taxon>
        <taxon>Arthropoda</taxon>
        <taxon>Chelicerata</taxon>
        <taxon>Arachnida</taxon>
        <taxon>Acari</taxon>
        <taxon>Parasitiformes</taxon>
        <taxon>Ixodida</taxon>
        <taxon>Ixodoidea</taxon>
        <taxon>Ixodidae</taxon>
        <taxon>Ixodinae</taxon>
        <taxon>Ixodes</taxon>
    </lineage>
</organism>
<dbReference type="Proteomes" id="UP000001555">
    <property type="component" value="Unassembled WGS sequence"/>
</dbReference>
<dbReference type="VEuPathDB" id="VectorBase:ISCI024564"/>
<accession>B7Q2X0</accession>
<feature type="non-terminal residue" evidence="1">
    <location>
        <position position="1"/>
    </location>
</feature>
<feature type="non-terminal residue" evidence="1">
    <location>
        <position position="164"/>
    </location>
</feature>
<dbReference type="HOGENOM" id="CLU_1623114_0_0_1"/>
<evidence type="ECO:0000313" key="1">
    <source>
        <dbReference type="EMBL" id="EEC13192.1"/>
    </source>
</evidence>
<dbReference type="InParanoid" id="B7Q2X0"/>
<sequence length="164" mass="18645">SCTFWRSLCDLEFFTSHYLSHILYDIFPTGSVKRTLRVFGRTPTFPLERDLGTALAGGSLSRPSSCPSCIPFTVSNLFVQKTQRCPWNLSLDLGFSTPRISPSESGRGLRETFQILKGNSASFLIFRKLCSPLQYHIGRPHVKYYDLIPSIYLINWPANFEISQ</sequence>
<keyword evidence="3" id="KW-1185">Reference proteome</keyword>
<reference evidence="2" key="2">
    <citation type="submission" date="2020-05" db="UniProtKB">
        <authorList>
            <consortium name="EnsemblMetazoa"/>
        </authorList>
    </citation>
    <scope>IDENTIFICATION</scope>
    <source>
        <strain evidence="2">wikel</strain>
    </source>
</reference>
<gene>
    <name evidence="1" type="ORF">IscW_ISCW024564</name>
</gene>
<evidence type="ECO:0000313" key="2">
    <source>
        <dbReference type="EnsemblMetazoa" id="ISCW024564-PA"/>
    </source>
</evidence>
<dbReference type="AlphaFoldDB" id="B7Q2X0"/>